<dbReference type="InterPro" id="IPR005631">
    <property type="entry name" value="SDH"/>
</dbReference>
<evidence type="ECO:0000256" key="1">
    <source>
        <dbReference type="ARBA" id="ARBA00008571"/>
    </source>
</evidence>
<dbReference type="GO" id="GO:0006099">
    <property type="term" value="P:tricarboxylic acid cycle"/>
    <property type="evidence" value="ECO:0007669"/>
    <property type="project" value="TreeGrafter"/>
</dbReference>
<organism evidence="4 5">
    <name type="scientific">Defluviicoccus vanus</name>
    <dbReference type="NCBI Taxonomy" id="111831"/>
    <lineage>
        <taxon>Bacteria</taxon>
        <taxon>Pseudomonadati</taxon>
        <taxon>Pseudomonadota</taxon>
        <taxon>Alphaproteobacteria</taxon>
        <taxon>Rhodospirillales</taxon>
        <taxon>Rhodospirillaceae</taxon>
        <taxon>Defluviicoccus</taxon>
    </lineage>
</organism>
<dbReference type="PANTHER" id="PTHR12469:SF2">
    <property type="entry name" value="SUCCINATE DEHYDROGENASE ASSEMBLY FACTOR 2, MITOCHONDRIAL"/>
    <property type="match status" value="1"/>
</dbReference>
<name>A0A7H1MZ45_9PROT</name>
<evidence type="ECO:0000256" key="3">
    <source>
        <dbReference type="ARBA" id="ARBA00023186"/>
    </source>
</evidence>
<dbReference type="KEGG" id="dvn:HQ394_04300"/>
<accession>A0A7H1MZ45</accession>
<dbReference type="Proteomes" id="UP000516369">
    <property type="component" value="Chromosome"/>
</dbReference>
<keyword evidence="3" id="KW-0143">Chaperone</keyword>
<comment type="similarity">
    <text evidence="1">Belongs to the SdhE FAD assembly factor family.</text>
</comment>
<dbReference type="InterPro" id="IPR036714">
    <property type="entry name" value="SDH_sf"/>
</dbReference>
<dbReference type="SUPFAM" id="SSF109910">
    <property type="entry name" value="YgfY-like"/>
    <property type="match status" value="1"/>
</dbReference>
<protein>
    <recommendedName>
        <fullName evidence="2">FAD assembly factor SdhE</fullName>
    </recommendedName>
</protein>
<reference evidence="4 5" key="1">
    <citation type="submission" date="2020-05" db="EMBL/GenBank/DDBJ databases">
        <title>Complete closed genome sequence of Defluviicoccus vanus.</title>
        <authorList>
            <person name="Bessarab I."/>
            <person name="Arumugam K."/>
            <person name="Maszenan A.M."/>
            <person name="Seviour R.J."/>
            <person name="Williams R.B."/>
        </authorList>
    </citation>
    <scope>NUCLEOTIDE SEQUENCE [LARGE SCALE GENOMIC DNA]</scope>
    <source>
        <strain evidence="4 5">Ben 114</strain>
    </source>
</reference>
<dbReference type="PANTHER" id="PTHR12469">
    <property type="entry name" value="PROTEIN EMI5 HOMOLOG, MITOCHONDRIAL"/>
    <property type="match status" value="1"/>
</dbReference>
<evidence type="ECO:0000256" key="2">
    <source>
        <dbReference type="ARBA" id="ARBA00019418"/>
    </source>
</evidence>
<evidence type="ECO:0000313" key="4">
    <source>
        <dbReference type="EMBL" id="QNT68731.1"/>
    </source>
</evidence>
<evidence type="ECO:0000313" key="5">
    <source>
        <dbReference type="Proteomes" id="UP000516369"/>
    </source>
</evidence>
<dbReference type="AlphaFoldDB" id="A0A7H1MZ45"/>
<dbReference type="RefSeq" id="WP_190262165.1">
    <property type="nucleotide sequence ID" value="NZ_CP053923.1"/>
</dbReference>
<sequence length="88" mass="10418">MVDTAETRRKRVVFRSHHTGMKENDILFGAFVDRHLPSLSDAEVEWLERLLMDHNDIDLNAWMTGKTPYPPELEHPVMQRLLNFQYIP</sequence>
<keyword evidence="5" id="KW-1185">Reference proteome</keyword>
<dbReference type="Gene3D" id="1.10.150.250">
    <property type="entry name" value="Flavinator of succinate dehydrogenase"/>
    <property type="match status" value="1"/>
</dbReference>
<dbReference type="Pfam" id="PF03937">
    <property type="entry name" value="Sdh5"/>
    <property type="match status" value="1"/>
</dbReference>
<dbReference type="EMBL" id="CP053923">
    <property type="protein sequence ID" value="QNT68731.1"/>
    <property type="molecule type" value="Genomic_DNA"/>
</dbReference>
<gene>
    <name evidence="4" type="ORF">HQ394_04300</name>
</gene>
<proteinExistence type="inferred from homology"/>